<comment type="caution">
    <text evidence="1">The sequence shown here is derived from an EMBL/GenBank/DDBJ whole genome shotgun (WGS) entry which is preliminary data.</text>
</comment>
<dbReference type="EMBL" id="WQMT02000003">
    <property type="protein sequence ID" value="KAG9224737.1"/>
    <property type="molecule type" value="Genomic_DNA"/>
</dbReference>
<reference evidence="1 2" key="1">
    <citation type="journal article" date="2021" name="Appl. Environ. Microbiol.">
        <title>Genetic linkage and physical mapping for an oyster mushroom Pleurotus cornucopiae and QTL analysis for the trait cap color.</title>
        <authorList>
            <person name="Zhang Y."/>
            <person name="Gao W."/>
            <person name="Sonnenberg A."/>
            <person name="Chen Q."/>
            <person name="Zhang J."/>
            <person name="Huang C."/>
        </authorList>
    </citation>
    <scope>NUCLEOTIDE SEQUENCE [LARGE SCALE GENOMIC DNA]</scope>
    <source>
        <strain evidence="1">CCMSSC00406</strain>
    </source>
</reference>
<protein>
    <submittedName>
        <fullName evidence="1">Uncharacterized protein</fullName>
    </submittedName>
</protein>
<evidence type="ECO:0000313" key="2">
    <source>
        <dbReference type="Proteomes" id="UP000824881"/>
    </source>
</evidence>
<gene>
    <name evidence="1" type="ORF">CCMSSC00406_0002112</name>
</gene>
<evidence type="ECO:0000313" key="1">
    <source>
        <dbReference type="EMBL" id="KAG9224737.1"/>
    </source>
</evidence>
<keyword evidence="2" id="KW-1185">Reference proteome</keyword>
<dbReference type="Proteomes" id="UP000824881">
    <property type="component" value="Unassembled WGS sequence"/>
</dbReference>
<sequence>MRLDVSKIRALDWAAEILARSQNAPLHVKCTDSASERAILSAVMAHMDSIEHLKIKSVTTHTSTGLLRIVEMIATNNAPSSLRFLHLDKLASLYSATDPVHEGIHRVFSAIQMPYLQTLDVGNHLS</sequence>
<name>A0ACB7J2F2_PLECO</name>
<proteinExistence type="predicted"/>
<organism evidence="1 2">
    <name type="scientific">Pleurotus cornucopiae</name>
    <name type="common">Cornucopia mushroom</name>
    <dbReference type="NCBI Taxonomy" id="5321"/>
    <lineage>
        <taxon>Eukaryota</taxon>
        <taxon>Fungi</taxon>
        <taxon>Dikarya</taxon>
        <taxon>Basidiomycota</taxon>
        <taxon>Agaricomycotina</taxon>
        <taxon>Agaricomycetes</taxon>
        <taxon>Agaricomycetidae</taxon>
        <taxon>Agaricales</taxon>
        <taxon>Pleurotineae</taxon>
        <taxon>Pleurotaceae</taxon>
        <taxon>Pleurotus</taxon>
    </lineage>
</organism>
<accession>A0ACB7J2F2</accession>